<dbReference type="Pfam" id="PF13234">
    <property type="entry name" value="MTR4_beta-barrel"/>
    <property type="match status" value="1"/>
</dbReference>
<dbReference type="Gene3D" id="1.10.3380.30">
    <property type="match status" value="1"/>
</dbReference>
<dbReference type="InterPro" id="IPR025696">
    <property type="entry name" value="Beta-barrel_MTR4"/>
</dbReference>
<accession>A0A8C9H257</accession>
<reference evidence="3" key="2">
    <citation type="submission" date="2025-09" db="UniProtKB">
        <authorList>
            <consortium name="Ensembl"/>
        </authorList>
    </citation>
    <scope>IDENTIFICATION</scope>
</reference>
<evidence type="ECO:0000256" key="1">
    <source>
        <dbReference type="SAM" id="MobiDB-lite"/>
    </source>
</evidence>
<evidence type="ECO:0000313" key="3">
    <source>
        <dbReference type="Ensembl" id="ENSPTEP00000013437.1"/>
    </source>
</evidence>
<name>A0A8C9H257_9PRIM</name>
<feature type="region of interest" description="Disordered" evidence="1">
    <location>
        <begin position="24"/>
        <end position="62"/>
    </location>
</feature>
<evidence type="ECO:0000313" key="4">
    <source>
        <dbReference type="Proteomes" id="UP000694416"/>
    </source>
</evidence>
<reference evidence="3" key="1">
    <citation type="submission" date="2025-08" db="UniProtKB">
        <authorList>
            <consortium name="Ensembl"/>
        </authorList>
    </citation>
    <scope>IDENTIFICATION</scope>
</reference>
<dbReference type="AlphaFoldDB" id="A0A8C9H257"/>
<dbReference type="Ensembl" id="ENSPTET00000020186.1">
    <property type="protein sequence ID" value="ENSPTEP00000013437.1"/>
    <property type="gene ID" value="ENSPTEG00000015059.1"/>
</dbReference>
<feature type="compositionally biased region" description="Low complexity" evidence="1">
    <location>
        <begin position="27"/>
        <end position="58"/>
    </location>
</feature>
<proteinExistence type="predicted"/>
<dbReference type="Gene3D" id="2.40.30.300">
    <property type="match status" value="1"/>
</dbReference>
<sequence>MKLYGGWCICMGCKIIYKTDNRTNPRYNTNNKYNKSSSINDKNKSITDSSSSSNNNNNQNEEPTENLFIDCLTAYIPCSKKRKFNNYANNTNSTENEENLEIIPSANKTEANWKYMTFPVNSIYQISAVVLSINKNFNIHDEGEIENVKNKFNTMVSCLKGEENIPIISPSQLNIKDESFSRVIKTINYYEQLLKKSKLLKNNNLNKYYQTYAEYVALNFEKNVLEINIAKCKSIVLNEELKNMLVLLKSLNYIEISTTSNSESLQDNHSNNDTIKSIENFAKNGSTKQNGHDVSNGNTNTISSIVCTNSNGDVNKNSANNSNHNSNHNSNNNSNNNSNTNSNNSNNYKQVEINNIDASEEKNYIVTLKGQIASSILSVDEIVISELFFSNFFSKYDYDYICAFLSCFIYDESSKEVIISDSILIEGFKQIKDTATFVANKMNECGMNINVKEYLDKFKSEIMPIVLLWARGRSFMDIMKDSEIYEGSIIRTLRRLDEIIRQMIMAFRGINNNEMCEILIEASKKLRRGIPFSPSLYL</sequence>
<feature type="domain" description="ATP-dependent RNA helicase Ski2/MTR4 C-terminal" evidence="2">
    <location>
        <begin position="361"/>
        <end position="538"/>
    </location>
</feature>
<dbReference type="InterPro" id="IPR012961">
    <property type="entry name" value="Ski2/MTR4_C"/>
</dbReference>
<evidence type="ECO:0000259" key="2">
    <source>
        <dbReference type="SMART" id="SM01142"/>
    </source>
</evidence>
<dbReference type="SMART" id="SM01142">
    <property type="entry name" value="DSHCT"/>
    <property type="match status" value="1"/>
</dbReference>
<dbReference type="Pfam" id="PF08148">
    <property type="entry name" value="DSHCT"/>
    <property type="match status" value="1"/>
</dbReference>
<protein>
    <recommendedName>
        <fullName evidence="2">ATP-dependent RNA helicase Ski2/MTR4 C-terminal domain-containing protein</fullName>
    </recommendedName>
</protein>
<keyword evidence="4" id="KW-1185">Reference proteome</keyword>
<dbReference type="Proteomes" id="UP000694416">
    <property type="component" value="Unplaced"/>
</dbReference>
<feature type="region of interest" description="Disordered" evidence="1">
    <location>
        <begin position="313"/>
        <end position="347"/>
    </location>
</feature>
<organism evidence="3 4">
    <name type="scientific">Piliocolobus tephrosceles</name>
    <name type="common">Ugandan red Colobus</name>
    <dbReference type="NCBI Taxonomy" id="591936"/>
    <lineage>
        <taxon>Eukaryota</taxon>
        <taxon>Metazoa</taxon>
        <taxon>Chordata</taxon>
        <taxon>Craniata</taxon>
        <taxon>Vertebrata</taxon>
        <taxon>Euteleostomi</taxon>
        <taxon>Mammalia</taxon>
        <taxon>Eutheria</taxon>
        <taxon>Euarchontoglires</taxon>
        <taxon>Primates</taxon>
        <taxon>Haplorrhini</taxon>
        <taxon>Catarrhini</taxon>
        <taxon>Cercopithecidae</taxon>
        <taxon>Colobinae</taxon>
        <taxon>Piliocolobus</taxon>
    </lineage>
</organism>